<dbReference type="EC" id="3.5.4.19" evidence="16"/>
<dbReference type="GO" id="GO:0005737">
    <property type="term" value="C:cytoplasm"/>
    <property type="evidence" value="ECO:0007669"/>
    <property type="project" value="UniProtKB-SubCell"/>
</dbReference>
<evidence type="ECO:0000256" key="4">
    <source>
        <dbReference type="ARBA" id="ARBA00005169"/>
    </source>
</evidence>
<keyword evidence="11 16" id="KW-0547">Nucleotide-binding</keyword>
<dbReference type="InterPro" id="IPR038019">
    <property type="entry name" value="PRib_AMP_CycHydrolase_sf"/>
</dbReference>
<keyword evidence="19" id="KW-1185">Reference proteome</keyword>
<gene>
    <name evidence="16" type="primary">hisI</name>
    <name evidence="16" type="synonym">hisIE</name>
    <name evidence="18" type="ORF">FSZ31_07355</name>
</gene>
<evidence type="ECO:0000256" key="12">
    <source>
        <dbReference type="ARBA" id="ARBA00022801"/>
    </source>
</evidence>
<dbReference type="Pfam" id="PF01503">
    <property type="entry name" value="PRA-PH"/>
    <property type="match status" value="1"/>
</dbReference>
<comment type="pathway">
    <text evidence="4 16">Amino-acid biosynthesis; L-histidine biosynthesis; L-histidine from 5-phospho-alpha-D-ribose 1-diphosphate: step 3/9.</text>
</comment>
<reference evidence="18 19" key="1">
    <citation type="submission" date="2019-08" db="EMBL/GenBank/DDBJ databases">
        <title>Sphingorhabdus soil sp. nov., isolated from arctic soil.</title>
        <authorList>
            <person name="Liu Y."/>
        </authorList>
    </citation>
    <scope>NUCLEOTIDE SEQUENCE [LARGE SCALE GENOMIC DNA]</scope>
    <source>
        <strain evidence="18 19">D-2Q-5-6</strain>
    </source>
</reference>
<comment type="similarity">
    <text evidence="8">Belongs to the PRA-PH family.</text>
</comment>
<keyword evidence="14 16" id="KW-0368">Histidine biosynthesis</keyword>
<dbReference type="UniPathway" id="UPA00031">
    <property type="reaction ID" value="UER00007"/>
</dbReference>
<dbReference type="NCBIfam" id="NF000768">
    <property type="entry name" value="PRK00051.1"/>
    <property type="match status" value="1"/>
</dbReference>
<dbReference type="InterPro" id="IPR021130">
    <property type="entry name" value="PRib-ATP_PPHydrolase-like"/>
</dbReference>
<evidence type="ECO:0000256" key="10">
    <source>
        <dbReference type="ARBA" id="ARBA00022605"/>
    </source>
</evidence>
<evidence type="ECO:0000256" key="3">
    <source>
        <dbReference type="ARBA" id="ARBA00004496"/>
    </source>
</evidence>
<dbReference type="HAMAP" id="MF_01019">
    <property type="entry name" value="HisIE"/>
    <property type="match status" value="1"/>
</dbReference>
<dbReference type="NCBIfam" id="TIGR03188">
    <property type="entry name" value="histidine_hisI"/>
    <property type="match status" value="1"/>
</dbReference>
<evidence type="ECO:0000256" key="11">
    <source>
        <dbReference type="ARBA" id="ARBA00022741"/>
    </source>
</evidence>
<dbReference type="GO" id="GO:0005524">
    <property type="term" value="F:ATP binding"/>
    <property type="evidence" value="ECO:0007669"/>
    <property type="project" value="UniProtKB-KW"/>
</dbReference>
<evidence type="ECO:0000256" key="5">
    <source>
        <dbReference type="ARBA" id="ARBA00005204"/>
    </source>
</evidence>
<proteinExistence type="inferred from homology"/>
<evidence type="ECO:0000256" key="2">
    <source>
        <dbReference type="ARBA" id="ARBA00001460"/>
    </source>
</evidence>
<feature type="region of interest" description="Phosphoribosyl-ATP pyrophosphohydrolase" evidence="16">
    <location>
        <begin position="122"/>
        <end position="222"/>
    </location>
</feature>
<organism evidence="18 19">
    <name type="scientific">Flavisphingopyxis soli</name>
    <dbReference type="NCBI Taxonomy" id="2601267"/>
    <lineage>
        <taxon>Bacteria</taxon>
        <taxon>Pseudomonadati</taxon>
        <taxon>Pseudomonadota</taxon>
        <taxon>Alphaproteobacteria</taxon>
        <taxon>Sphingomonadales</taxon>
        <taxon>Sphingopyxidaceae</taxon>
        <taxon>Flavisphingopyxis</taxon>
    </lineage>
</organism>
<dbReference type="PANTHER" id="PTHR42945">
    <property type="entry name" value="HISTIDINE BIOSYNTHESIS BIFUNCTIONAL PROTEIN"/>
    <property type="match status" value="1"/>
</dbReference>
<dbReference type="PANTHER" id="PTHR42945:SF9">
    <property type="entry name" value="HISTIDINE BIOSYNTHESIS BIFUNCTIONAL PROTEIN HISIE"/>
    <property type="match status" value="1"/>
</dbReference>
<dbReference type="Gene3D" id="1.10.287.1080">
    <property type="entry name" value="MazG-like"/>
    <property type="match status" value="1"/>
</dbReference>
<dbReference type="NCBIfam" id="NF002747">
    <property type="entry name" value="PRK02759.1"/>
    <property type="match status" value="1"/>
</dbReference>
<dbReference type="InterPro" id="IPR002496">
    <property type="entry name" value="PRib_AMP_CycHydrolase_dom"/>
</dbReference>
<keyword evidence="15 16" id="KW-0511">Multifunctional enzyme</keyword>
<evidence type="ECO:0000256" key="14">
    <source>
        <dbReference type="ARBA" id="ARBA00023102"/>
    </source>
</evidence>
<keyword evidence="9 16" id="KW-0963">Cytoplasm</keyword>
<keyword evidence="10 16" id="KW-0028">Amino-acid biosynthesis</keyword>
<comment type="catalytic activity">
    <reaction evidence="1 16">
        <text>1-(5-phospho-beta-D-ribosyl)-5'-AMP + H2O = 1-(5-phospho-beta-D-ribosyl)-5-[(5-phospho-beta-D-ribosylamino)methylideneamino]imidazole-4-carboxamide</text>
        <dbReference type="Rhea" id="RHEA:20049"/>
        <dbReference type="ChEBI" id="CHEBI:15377"/>
        <dbReference type="ChEBI" id="CHEBI:58435"/>
        <dbReference type="ChEBI" id="CHEBI:59457"/>
        <dbReference type="EC" id="3.5.4.19"/>
    </reaction>
</comment>
<evidence type="ECO:0000313" key="18">
    <source>
        <dbReference type="EMBL" id="TXC68785.1"/>
    </source>
</evidence>
<dbReference type="OrthoDB" id="9795769at2"/>
<dbReference type="RefSeq" id="WP_147122739.1">
    <property type="nucleotide sequence ID" value="NZ_VOPY01000002.1"/>
</dbReference>
<dbReference type="Proteomes" id="UP000321129">
    <property type="component" value="Unassembled WGS sequence"/>
</dbReference>
<evidence type="ECO:0000256" key="15">
    <source>
        <dbReference type="ARBA" id="ARBA00023268"/>
    </source>
</evidence>
<dbReference type="EMBL" id="VOPY01000002">
    <property type="protein sequence ID" value="TXC68785.1"/>
    <property type="molecule type" value="Genomic_DNA"/>
</dbReference>
<dbReference type="EC" id="3.6.1.31" evidence="16"/>
<dbReference type="InterPro" id="IPR008179">
    <property type="entry name" value="HisE"/>
</dbReference>
<dbReference type="GO" id="GO:0004636">
    <property type="term" value="F:phosphoribosyl-ATP diphosphatase activity"/>
    <property type="evidence" value="ECO:0007669"/>
    <property type="project" value="UniProtKB-UniRule"/>
</dbReference>
<comment type="catalytic activity">
    <reaction evidence="2 16">
        <text>1-(5-phospho-beta-D-ribosyl)-ATP + H2O = 1-(5-phospho-beta-D-ribosyl)-5'-AMP + diphosphate + H(+)</text>
        <dbReference type="Rhea" id="RHEA:22828"/>
        <dbReference type="ChEBI" id="CHEBI:15377"/>
        <dbReference type="ChEBI" id="CHEBI:15378"/>
        <dbReference type="ChEBI" id="CHEBI:33019"/>
        <dbReference type="ChEBI" id="CHEBI:59457"/>
        <dbReference type="ChEBI" id="CHEBI:73183"/>
        <dbReference type="EC" id="3.6.1.31"/>
    </reaction>
</comment>
<accession>A0A5C6UAJ1</accession>
<name>A0A5C6UAJ1_9SPHN</name>
<evidence type="ECO:0000256" key="8">
    <source>
        <dbReference type="ARBA" id="ARBA00009392"/>
    </source>
</evidence>
<dbReference type="AlphaFoldDB" id="A0A5C6UAJ1"/>
<keyword evidence="12 16" id="KW-0378">Hydrolase</keyword>
<dbReference type="Pfam" id="PF01502">
    <property type="entry name" value="PRA-CH"/>
    <property type="match status" value="1"/>
</dbReference>
<comment type="caution">
    <text evidence="18">The sequence shown here is derived from an EMBL/GenBank/DDBJ whole genome shotgun (WGS) entry which is preliminary data.</text>
</comment>
<evidence type="ECO:0000313" key="19">
    <source>
        <dbReference type="Proteomes" id="UP000321129"/>
    </source>
</evidence>
<dbReference type="InterPro" id="IPR023019">
    <property type="entry name" value="His_synth_HisIE"/>
</dbReference>
<dbReference type="CDD" id="cd11534">
    <property type="entry name" value="NTP-PPase_HisIE_like"/>
    <property type="match status" value="1"/>
</dbReference>
<comment type="similarity">
    <text evidence="7 16">In the N-terminal section; belongs to the PRA-CH family.</text>
</comment>
<dbReference type="HAMAP" id="MF_01020">
    <property type="entry name" value="HisE"/>
    <property type="match status" value="1"/>
</dbReference>
<evidence type="ECO:0000256" key="6">
    <source>
        <dbReference type="ARBA" id="ARBA00007731"/>
    </source>
</evidence>
<comment type="pathway">
    <text evidence="5 16">Amino-acid biosynthesis; L-histidine biosynthesis; L-histidine from 5-phospho-alpha-D-ribose 1-diphosphate: step 2/9.</text>
</comment>
<evidence type="ECO:0000256" key="7">
    <source>
        <dbReference type="ARBA" id="ARBA00008299"/>
    </source>
</evidence>
<sequence length="222" mass="23517">MTDPERTNIARFDPATLDWNKTGGLIPAIVQHAATRQVLMLGYMNREALDASLASGMATFFSRSRQRLWQKGESSGNSLTIVSIEADCDGDTLLVLANPAGPTCHRGTISCFGTGDARFAFPASLESIVAERALADPATSYTASLMARGIKRIAQKVGEEGVETALAAATGDTQECISETADLAFHLTVMLKAIGRGWGDVEAELATRHADAKRDDGAAGED</sequence>
<comment type="subcellular location">
    <subcellularLocation>
        <location evidence="3 16">Cytoplasm</location>
    </subcellularLocation>
</comment>
<evidence type="ECO:0000256" key="16">
    <source>
        <dbReference type="HAMAP-Rule" id="MF_01019"/>
    </source>
</evidence>
<feature type="region of interest" description="Phosphoribosyl-AMP cyclohydrolase" evidence="16">
    <location>
        <begin position="1"/>
        <end position="121"/>
    </location>
</feature>
<dbReference type="GO" id="GO:0000105">
    <property type="term" value="P:L-histidine biosynthetic process"/>
    <property type="evidence" value="ECO:0007669"/>
    <property type="project" value="UniProtKB-UniRule"/>
</dbReference>
<dbReference type="SUPFAM" id="SSF141734">
    <property type="entry name" value="HisI-like"/>
    <property type="match status" value="1"/>
</dbReference>
<evidence type="ECO:0000259" key="17">
    <source>
        <dbReference type="Pfam" id="PF01502"/>
    </source>
</evidence>
<feature type="domain" description="Phosphoribosyl-AMP cyclohydrolase" evidence="17">
    <location>
        <begin position="40"/>
        <end position="112"/>
    </location>
</feature>
<dbReference type="Gene3D" id="3.10.20.810">
    <property type="entry name" value="Phosphoribosyl-AMP cyclohydrolase"/>
    <property type="match status" value="1"/>
</dbReference>
<dbReference type="GO" id="GO:0004635">
    <property type="term" value="F:phosphoribosyl-AMP cyclohydrolase activity"/>
    <property type="evidence" value="ECO:0007669"/>
    <property type="project" value="UniProtKB-UniRule"/>
</dbReference>
<dbReference type="FunFam" id="3.10.20.810:FF:000001">
    <property type="entry name" value="Histidine biosynthesis bifunctional protein HisIE"/>
    <property type="match status" value="1"/>
</dbReference>
<dbReference type="SUPFAM" id="SSF101386">
    <property type="entry name" value="all-alpha NTP pyrophosphatases"/>
    <property type="match status" value="1"/>
</dbReference>
<evidence type="ECO:0000256" key="9">
    <source>
        <dbReference type="ARBA" id="ARBA00022490"/>
    </source>
</evidence>
<comment type="similarity">
    <text evidence="6 16">In the C-terminal section; belongs to the PRA-PH family.</text>
</comment>
<keyword evidence="13 16" id="KW-0067">ATP-binding</keyword>
<evidence type="ECO:0000256" key="13">
    <source>
        <dbReference type="ARBA" id="ARBA00022840"/>
    </source>
</evidence>
<evidence type="ECO:0000256" key="1">
    <source>
        <dbReference type="ARBA" id="ARBA00000024"/>
    </source>
</evidence>
<protein>
    <recommendedName>
        <fullName evidence="16">Histidine biosynthesis bifunctional protein HisIE</fullName>
    </recommendedName>
    <domain>
        <recommendedName>
            <fullName evidence="16">Phosphoribosyl-AMP cyclohydrolase</fullName>
            <shortName evidence="16">PRA-CH</shortName>
            <ecNumber evidence="16">3.5.4.19</ecNumber>
        </recommendedName>
    </domain>
    <domain>
        <recommendedName>
            <fullName evidence="16">Phosphoribosyl-ATP pyrophosphatase</fullName>
            <shortName evidence="16">PRA-PH</shortName>
            <ecNumber evidence="16">3.6.1.31</ecNumber>
        </recommendedName>
    </domain>
</protein>